<name>A0AA88AYT0_FICCA</name>
<proteinExistence type="predicted"/>
<dbReference type="AlphaFoldDB" id="A0AA88AYT0"/>
<gene>
    <name evidence="1" type="ORF">TIFTF001_021401</name>
</gene>
<keyword evidence="2" id="KW-1185">Reference proteome</keyword>
<dbReference type="EMBL" id="BTGU01000041">
    <property type="protein sequence ID" value="GMN52251.1"/>
    <property type="molecule type" value="Genomic_DNA"/>
</dbReference>
<accession>A0AA88AYT0</accession>
<evidence type="ECO:0000313" key="1">
    <source>
        <dbReference type="EMBL" id="GMN52251.1"/>
    </source>
</evidence>
<evidence type="ECO:0000313" key="2">
    <source>
        <dbReference type="Proteomes" id="UP001187192"/>
    </source>
</evidence>
<sequence>MMQWRSKCGTEGATHVIESGSTASKFVVGTWTFALSRGAGQLLRPASARIAGPRAGRAAAGGDPACSGRDPPPLQACPRNVLGLDTGRSLVFLGNRKRKLCFLARSRSLLGDCLSGL</sequence>
<organism evidence="1 2">
    <name type="scientific">Ficus carica</name>
    <name type="common">Common fig</name>
    <dbReference type="NCBI Taxonomy" id="3494"/>
    <lineage>
        <taxon>Eukaryota</taxon>
        <taxon>Viridiplantae</taxon>
        <taxon>Streptophyta</taxon>
        <taxon>Embryophyta</taxon>
        <taxon>Tracheophyta</taxon>
        <taxon>Spermatophyta</taxon>
        <taxon>Magnoliopsida</taxon>
        <taxon>eudicotyledons</taxon>
        <taxon>Gunneridae</taxon>
        <taxon>Pentapetalae</taxon>
        <taxon>rosids</taxon>
        <taxon>fabids</taxon>
        <taxon>Rosales</taxon>
        <taxon>Moraceae</taxon>
        <taxon>Ficeae</taxon>
        <taxon>Ficus</taxon>
    </lineage>
</organism>
<comment type="caution">
    <text evidence="1">The sequence shown here is derived from an EMBL/GenBank/DDBJ whole genome shotgun (WGS) entry which is preliminary data.</text>
</comment>
<protein>
    <submittedName>
        <fullName evidence="1">Uncharacterized protein</fullName>
    </submittedName>
</protein>
<dbReference type="Proteomes" id="UP001187192">
    <property type="component" value="Unassembled WGS sequence"/>
</dbReference>
<reference evidence="1" key="1">
    <citation type="submission" date="2023-07" db="EMBL/GenBank/DDBJ databases">
        <title>draft genome sequence of fig (Ficus carica).</title>
        <authorList>
            <person name="Takahashi T."/>
            <person name="Nishimura K."/>
        </authorList>
    </citation>
    <scope>NUCLEOTIDE SEQUENCE</scope>
</reference>